<organism evidence="2 3">
    <name type="scientific">Sulfidibacter corallicola</name>
    <dbReference type="NCBI Taxonomy" id="2818388"/>
    <lineage>
        <taxon>Bacteria</taxon>
        <taxon>Pseudomonadati</taxon>
        <taxon>Acidobacteriota</taxon>
        <taxon>Holophagae</taxon>
        <taxon>Acanthopleuribacterales</taxon>
        <taxon>Acanthopleuribacteraceae</taxon>
        <taxon>Sulfidibacter</taxon>
    </lineage>
</organism>
<feature type="chain" id="PRO_5035215778" evidence="1">
    <location>
        <begin position="26"/>
        <end position="71"/>
    </location>
</feature>
<protein>
    <submittedName>
        <fullName evidence="2">Uncharacterized protein</fullName>
    </submittedName>
</protein>
<keyword evidence="1" id="KW-0732">Signal</keyword>
<dbReference type="AlphaFoldDB" id="A0A8A4TIA4"/>
<dbReference type="Proteomes" id="UP000663929">
    <property type="component" value="Chromosome"/>
</dbReference>
<feature type="signal peptide" evidence="1">
    <location>
        <begin position="1"/>
        <end position="25"/>
    </location>
</feature>
<dbReference type="EMBL" id="CP071793">
    <property type="protein sequence ID" value="QTD49656.1"/>
    <property type="molecule type" value="Genomic_DNA"/>
</dbReference>
<dbReference type="KEGG" id="scor:J3U87_29080"/>
<name>A0A8A4TIA4_SULCO</name>
<dbReference type="RefSeq" id="WP_237379289.1">
    <property type="nucleotide sequence ID" value="NZ_CP071793.1"/>
</dbReference>
<keyword evidence="3" id="KW-1185">Reference proteome</keyword>
<evidence type="ECO:0000313" key="2">
    <source>
        <dbReference type="EMBL" id="QTD49656.1"/>
    </source>
</evidence>
<evidence type="ECO:0000256" key="1">
    <source>
        <dbReference type="SAM" id="SignalP"/>
    </source>
</evidence>
<sequence>MKNLYLCLVVAVSLMYGSFSMWSFAGSRDNDLHCQQEWMDDINGCMGDGGEIGPAQERCLRAAQRAYEACI</sequence>
<reference evidence="2" key="1">
    <citation type="submission" date="2021-03" db="EMBL/GenBank/DDBJ databases">
        <title>Acanthopleuribacteraceae sp. M133.</title>
        <authorList>
            <person name="Wang G."/>
        </authorList>
    </citation>
    <scope>NUCLEOTIDE SEQUENCE</scope>
    <source>
        <strain evidence="2">M133</strain>
    </source>
</reference>
<evidence type="ECO:0000313" key="3">
    <source>
        <dbReference type="Proteomes" id="UP000663929"/>
    </source>
</evidence>
<gene>
    <name evidence="2" type="ORF">J3U87_29080</name>
</gene>
<accession>A0A8A4TIA4</accession>
<proteinExistence type="predicted"/>